<proteinExistence type="predicted"/>
<dbReference type="Proteomes" id="UP000304148">
    <property type="component" value="Chromosome"/>
</dbReference>
<name>A0A383RDG0_PAEAL</name>
<protein>
    <submittedName>
        <fullName evidence="1">Uncharacterized protein</fullName>
    </submittedName>
</protein>
<gene>
    <name evidence="1" type="ORF">PBLR_13559</name>
</gene>
<evidence type="ECO:0000313" key="2">
    <source>
        <dbReference type="Proteomes" id="UP000304148"/>
    </source>
</evidence>
<sequence>MAFEQLIFNSDKNIYQTFNGNALANLTTIN</sequence>
<dbReference type="EMBL" id="LS992241">
    <property type="protein sequence ID" value="SYX85137.1"/>
    <property type="molecule type" value="Genomic_DNA"/>
</dbReference>
<dbReference type="AlphaFoldDB" id="A0A383RDG0"/>
<reference evidence="2" key="1">
    <citation type="submission" date="2018-08" db="EMBL/GenBank/DDBJ databases">
        <authorList>
            <person name="Chevrot R."/>
        </authorList>
    </citation>
    <scope>NUCLEOTIDE SEQUENCE [LARGE SCALE GENOMIC DNA]</scope>
</reference>
<evidence type="ECO:0000313" key="1">
    <source>
        <dbReference type="EMBL" id="SYX85137.1"/>
    </source>
</evidence>
<accession>A0A383RDG0</accession>
<organism evidence="1 2">
    <name type="scientific">Paenibacillus alvei</name>
    <name type="common">Bacillus alvei</name>
    <dbReference type="NCBI Taxonomy" id="44250"/>
    <lineage>
        <taxon>Bacteria</taxon>
        <taxon>Bacillati</taxon>
        <taxon>Bacillota</taxon>
        <taxon>Bacilli</taxon>
        <taxon>Bacillales</taxon>
        <taxon>Paenibacillaceae</taxon>
        <taxon>Paenibacillus</taxon>
    </lineage>
</organism>